<name>A0A832RTV8_9EURY</name>
<dbReference type="Proteomes" id="UP000600363">
    <property type="component" value="Unassembled WGS sequence"/>
</dbReference>
<evidence type="ECO:0000256" key="1">
    <source>
        <dbReference type="ARBA" id="ARBA00009350"/>
    </source>
</evidence>
<dbReference type="RefSeq" id="WP_042686396.1">
    <property type="nucleotide sequence ID" value="NZ_DUIH01000004.1"/>
</dbReference>
<comment type="similarity">
    <text evidence="1 2">Belongs to the UPF0251 family.</text>
</comment>
<sequence length="95" mass="10988">MRRRGRPRCPRRIGMHPHTTLFKPAGTPSYTLEFVELSLDELETLRLVDLLGMEQEEAARQMGITRKSLWIDLKRARKKVAEALTQGKGIRIQCE</sequence>
<dbReference type="Pfam" id="PF02001">
    <property type="entry name" value="DUF134"/>
    <property type="match status" value="1"/>
</dbReference>
<dbReference type="InterPro" id="IPR002852">
    <property type="entry name" value="UPF0251"/>
</dbReference>
<dbReference type="InterPro" id="IPR013324">
    <property type="entry name" value="RNA_pol_sigma_r3/r4-like"/>
</dbReference>
<gene>
    <name evidence="4" type="ORF">HA299_01145</name>
</gene>
<dbReference type="AlphaFoldDB" id="A0A832RTV8"/>
<protein>
    <recommendedName>
        <fullName evidence="2">UPF0251 protein HA299_01145</fullName>
    </recommendedName>
</protein>
<dbReference type="PANTHER" id="PTHR37478:SF2">
    <property type="entry name" value="UPF0251 PROTEIN TK0562"/>
    <property type="match status" value="1"/>
</dbReference>
<evidence type="ECO:0000313" key="4">
    <source>
        <dbReference type="EMBL" id="HIH69217.1"/>
    </source>
</evidence>
<evidence type="ECO:0000313" key="5">
    <source>
        <dbReference type="Proteomes" id="UP000600363"/>
    </source>
</evidence>
<dbReference type="HAMAP" id="MF_00674">
    <property type="entry name" value="UPF0251"/>
    <property type="match status" value="1"/>
</dbReference>
<proteinExistence type="inferred from homology"/>
<comment type="caution">
    <text evidence="4">The sequence shown here is derived from an EMBL/GenBank/DDBJ whole genome shotgun (WGS) entry which is preliminary data.</text>
</comment>
<dbReference type="EMBL" id="DUIH01000004">
    <property type="protein sequence ID" value="HIH69217.1"/>
    <property type="molecule type" value="Genomic_DNA"/>
</dbReference>
<dbReference type="InterPro" id="IPR036388">
    <property type="entry name" value="WH-like_DNA-bd_sf"/>
</dbReference>
<reference evidence="4" key="1">
    <citation type="journal article" date="2020" name="bioRxiv">
        <title>A rank-normalized archaeal taxonomy based on genome phylogeny resolves widespread incomplete and uneven classifications.</title>
        <authorList>
            <person name="Rinke C."/>
            <person name="Chuvochina M."/>
            <person name="Mussig A.J."/>
            <person name="Chaumeil P.-A."/>
            <person name="Waite D.W."/>
            <person name="Whitman W.B."/>
            <person name="Parks D.H."/>
            <person name="Hugenholtz P."/>
        </authorList>
    </citation>
    <scope>NUCLEOTIDE SEQUENCE</scope>
    <source>
        <strain evidence="4">UBA12518</strain>
    </source>
</reference>
<organism evidence="4 5">
    <name type="scientific">Methermicoccus shengliensis</name>
    <dbReference type="NCBI Taxonomy" id="660064"/>
    <lineage>
        <taxon>Archaea</taxon>
        <taxon>Methanobacteriati</taxon>
        <taxon>Methanobacteriota</taxon>
        <taxon>Stenosarchaea group</taxon>
        <taxon>Methanomicrobia</taxon>
        <taxon>Methanosarcinales</taxon>
        <taxon>Methermicoccaceae</taxon>
        <taxon>Methermicoccus</taxon>
    </lineage>
</organism>
<evidence type="ECO:0000256" key="2">
    <source>
        <dbReference type="HAMAP-Rule" id="MF_00674"/>
    </source>
</evidence>
<feature type="region of interest" description="Disordered" evidence="3">
    <location>
        <begin position="1"/>
        <end position="22"/>
    </location>
</feature>
<feature type="compositionally biased region" description="Basic residues" evidence="3">
    <location>
        <begin position="1"/>
        <end position="15"/>
    </location>
</feature>
<dbReference type="PANTHER" id="PTHR37478">
    <property type="match status" value="1"/>
</dbReference>
<evidence type="ECO:0000256" key="3">
    <source>
        <dbReference type="SAM" id="MobiDB-lite"/>
    </source>
</evidence>
<dbReference type="Gene3D" id="1.10.10.10">
    <property type="entry name" value="Winged helix-like DNA-binding domain superfamily/Winged helix DNA-binding domain"/>
    <property type="match status" value="1"/>
</dbReference>
<accession>A0A832RTV8</accession>
<dbReference type="SUPFAM" id="SSF88659">
    <property type="entry name" value="Sigma3 and sigma4 domains of RNA polymerase sigma factors"/>
    <property type="match status" value="1"/>
</dbReference>